<evidence type="ECO:0000313" key="12">
    <source>
        <dbReference type="EMBL" id="KAG5510900.1"/>
    </source>
</evidence>
<dbReference type="Pfam" id="PF00097">
    <property type="entry name" value="zf-C3HC4"/>
    <property type="match status" value="1"/>
</dbReference>
<evidence type="ECO:0000259" key="9">
    <source>
        <dbReference type="PROSITE" id="PS50089"/>
    </source>
</evidence>
<dbReference type="PANTHER" id="PTHR10131:SF94">
    <property type="entry name" value="TNF RECEPTOR-ASSOCIATED FACTOR 4"/>
    <property type="match status" value="1"/>
</dbReference>
<protein>
    <submittedName>
        <fullName evidence="12">Uncharacterized protein</fullName>
    </submittedName>
</protein>
<feature type="domain" description="RING-type" evidence="9">
    <location>
        <begin position="400"/>
        <end position="440"/>
    </location>
</feature>
<accession>A0A837AXZ1</accession>
<dbReference type="GO" id="GO:0005737">
    <property type="term" value="C:cytoplasm"/>
    <property type="evidence" value="ECO:0007669"/>
    <property type="project" value="UniProtKB-SubCell"/>
</dbReference>
<feature type="region of interest" description="Disordered" evidence="8">
    <location>
        <begin position="308"/>
        <end position="328"/>
    </location>
</feature>
<comment type="subcellular location">
    <subcellularLocation>
        <location evidence="1">Cytoplasm</location>
    </subcellularLocation>
</comment>
<dbReference type="KEGG" id="phet:94292428"/>
<dbReference type="InterPro" id="IPR002083">
    <property type="entry name" value="MATH/TRAF_dom"/>
</dbReference>
<sequence length="918" mass="97103">MCDSYGVHAQSPLSLLSRDRERVGGDTTAQLNTTMPHPRQLPGHHQPASRESHATDVLDGDSLSNSTSQVGIRPCGVSTLTSGLLNVVDGGALLAVAKEDSHWSLLLSSASEALNHAPGTLISPPTKCGVGAAAVHPPCRAAPTSPDAIITLSASSCVTTSAGAVPSSHCEDHSSTRTSSRVKRLPSSEVLSPAAISHHNRASRPFFGPLRGLYVTSRQVTFPTAASAATSAELATPQRHCEVIPSSTTGDGAITSGRRSRSCPCLYPCSSVRRAAAADAAMVPSPAAANIGVRERLTRAAVAIRPARSPRGASSGLNTDGLLQRGAVSPPTHSFRPLELWSTSSTTVVAVATAESPTGSEIETFAASTPDVDIGSLHTYEIDSGVVIMDSCHTPEDLVCGVCMSLCRRPTTTPCGHVFCRSCLQAWIQANPAALCPLDRTPIQVELLHTDVRAQRQINALPCRCPASLSRTPQLELLRLRSARSVLGDGAAGEGSDGGDVTGDVRKPTAHPRCTWTGCVSDAVAHLRQCPYIIVECPFCEHGCTVELPRVDMMAHMRDCVEDHLLLFSQALVTSKELCRVLQEEVEVLRQRCSMVYSVAVPNVSGDGSVENSGLAMLTSSSPFHTTVVPSAALVIPGGARAPEASAATTTSHEGFPTGSGSLPGVVNPFGRRGESAAAAAASAPVISQAVPPPYHSLQRPSNAAPQSNVRLHAVTDDMLCAPQRMPGGYDPSTRMPVGTMPLCPSSHLGAPRTSVPVAKTTAAAPTFTSTAGAAGLIPSPVVSALWRSSPEGRWARGVDRFVWVITHVTSLQAPCYSRPFASHGLLWYVGIDATATWDQSGVYLFPMGHEHRVNFRVILYHEDPARDVLHDVQDWQEDYIGKGWGPLRFINRFKLEQEGFLVRDCLRVGIEVLSGPY</sequence>
<dbReference type="InterPro" id="IPR013083">
    <property type="entry name" value="Znf_RING/FYVE/PHD"/>
</dbReference>
<dbReference type="PROSITE" id="PS50144">
    <property type="entry name" value="MATH"/>
    <property type="match status" value="1"/>
</dbReference>
<keyword evidence="13" id="KW-1185">Reference proteome</keyword>
<feature type="zinc finger region" description="TRAF-type" evidence="7">
    <location>
        <begin position="525"/>
        <end position="560"/>
    </location>
</feature>
<evidence type="ECO:0000259" key="10">
    <source>
        <dbReference type="PROSITE" id="PS50144"/>
    </source>
</evidence>
<dbReference type="Gene3D" id="2.60.210.10">
    <property type="entry name" value="Apoptosis, Tumor Necrosis Factor Receptor Associated Protein 2, Chain A"/>
    <property type="match status" value="1"/>
</dbReference>
<evidence type="ECO:0000256" key="6">
    <source>
        <dbReference type="ARBA" id="ARBA00022833"/>
    </source>
</evidence>
<dbReference type="PANTHER" id="PTHR10131">
    <property type="entry name" value="TNF RECEPTOR ASSOCIATED FACTOR"/>
    <property type="match status" value="1"/>
</dbReference>
<dbReference type="PROSITE" id="PS50089">
    <property type="entry name" value="ZF_RING_2"/>
    <property type="match status" value="1"/>
</dbReference>
<dbReference type="InterPro" id="IPR008974">
    <property type="entry name" value="TRAF-like"/>
</dbReference>
<evidence type="ECO:0000256" key="2">
    <source>
        <dbReference type="ARBA" id="ARBA00022490"/>
    </source>
</evidence>
<keyword evidence="2" id="KW-0963">Cytoplasm</keyword>
<dbReference type="Gene3D" id="3.30.40.10">
    <property type="entry name" value="Zinc/RING finger domain, C3HC4 (zinc finger)"/>
    <property type="match status" value="2"/>
</dbReference>
<dbReference type="InterPro" id="IPR017907">
    <property type="entry name" value="Znf_RING_CS"/>
</dbReference>
<dbReference type="PROSITE" id="PS00518">
    <property type="entry name" value="ZF_RING_1"/>
    <property type="match status" value="1"/>
</dbReference>
<organism evidence="12 13">
    <name type="scientific">Porcisia hertigi</name>
    <dbReference type="NCBI Taxonomy" id="2761500"/>
    <lineage>
        <taxon>Eukaryota</taxon>
        <taxon>Discoba</taxon>
        <taxon>Euglenozoa</taxon>
        <taxon>Kinetoplastea</taxon>
        <taxon>Metakinetoplastina</taxon>
        <taxon>Trypanosomatida</taxon>
        <taxon>Trypanosomatidae</taxon>
        <taxon>Leishmaniinae</taxon>
        <taxon>Porcisia</taxon>
    </lineage>
</organism>
<evidence type="ECO:0000259" key="11">
    <source>
        <dbReference type="PROSITE" id="PS50145"/>
    </source>
</evidence>
<evidence type="ECO:0000256" key="4">
    <source>
        <dbReference type="ARBA" id="ARBA00022737"/>
    </source>
</evidence>
<dbReference type="Proteomes" id="UP000674318">
    <property type="component" value="Unassembled WGS sequence"/>
</dbReference>
<dbReference type="InterPro" id="IPR001841">
    <property type="entry name" value="Znf_RING"/>
</dbReference>
<evidence type="ECO:0000256" key="3">
    <source>
        <dbReference type="ARBA" id="ARBA00022723"/>
    </source>
</evidence>
<keyword evidence="5 7" id="KW-0863">Zinc-finger</keyword>
<dbReference type="InterPro" id="IPR001293">
    <property type="entry name" value="Znf_TRAF"/>
</dbReference>
<dbReference type="PROSITE" id="PS50145">
    <property type="entry name" value="ZF_TRAF"/>
    <property type="match status" value="1"/>
</dbReference>
<name>A0A837AXZ1_9TRYP</name>
<evidence type="ECO:0000256" key="1">
    <source>
        <dbReference type="ARBA" id="ARBA00004496"/>
    </source>
</evidence>
<dbReference type="SUPFAM" id="SSF57850">
    <property type="entry name" value="RING/U-box"/>
    <property type="match status" value="1"/>
</dbReference>
<dbReference type="CDD" id="cd00121">
    <property type="entry name" value="MATH"/>
    <property type="match status" value="1"/>
</dbReference>
<comment type="caution">
    <text evidence="12">The sequence shown here is derived from an EMBL/GenBank/DDBJ whole genome shotgun (WGS) entry which is preliminary data.</text>
</comment>
<dbReference type="InterPro" id="IPR018957">
    <property type="entry name" value="Znf_C3HC4_RING-type"/>
</dbReference>
<keyword evidence="4" id="KW-0677">Repeat</keyword>
<dbReference type="RefSeq" id="XP_067759372.1">
    <property type="nucleotide sequence ID" value="XM_067902351.1"/>
</dbReference>
<dbReference type="GeneID" id="94292428"/>
<gene>
    <name evidence="12" type="ORF">JKF63_06401</name>
</gene>
<dbReference type="AlphaFoldDB" id="A0A837AXZ1"/>
<feature type="domain" description="MATH" evidence="10">
    <location>
        <begin position="799"/>
        <end position="913"/>
    </location>
</feature>
<evidence type="ECO:0000256" key="7">
    <source>
        <dbReference type="PROSITE-ProRule" id="PRU00207"/>
    </source>
</evidence>
<proteinExistence type="predicted"/>
<keyword evidence="3 7" id="KW-0479">Metal-binding</keyword>
<evidence type="ECO:0000256" key="5">
    <source>
        <dbReference type="ARBA" id="ARBA00022771"/>
    </source>
</evidence>
<dbReference type="GO" id="GO:0008270">
    <property type="term" value="F:zinc ion binding"/>
    <property type="evidence" value="ECO:0007669"/>
    <property type="project" value="UniProtKB-KW"/>
</dbReference>
<dbReference type="SMART" id="SM00184">
    <property type="entry name" value="RING"/>
    <property type="match status" value="1"/>
</dbReference>
<feature type="region of interest" description="Disordered" evidence="8">
    <location>
        <begin position="644"/>
        <end position="669"/>
    </location>
</feature>
<dbReference type="OrthoDB" id="6499288at2759"/>
<evidence type="ECO:0000313" key="13">
    <source>
        <dbReference type="Proteomes" id="UP000674318"/>
    </source>
</evidence>
<dbReference type="EMBL" id="JAFJZO010000007">
    <property type="protein sequence ID" value="KAG5510900.1"/>
    <property type="molecule type" value="Genomic_DNA"/>
</dbReference>
<dbReference type="SUPFAM" id="SSF49599">
    <property type="entry name" value="TRAF domain-like"/>
    <property type="match status" value="2"/>
</dbReference>
<feature type="domain" description="TRAF-type" evidence="11">
    <location>
        <begin position="525"/>
        <end position="560"/>
    </location>
</feature>
<keyword evidence="6 7" id="KW-0862">Zinc</keyword>
<reference evidence="12 13" key="1">
    <citation type="submission" date="2021-02" db="EMBL/GenBank/DDBJ databases">
        <title>Porcisia hertigi Genome sequencing and assembly.</title>
        <authorList>
            <person name="Almutairi H."/>
            <person name="Gatherer D."/>
        </authorList>
    </citation>
    <scope>NUCLEOTIDE SEQUENCE [LARGE SCALE GENOMIC DNA]</scope>
    <source>
        <strain evidence="12 13">C119</strain>
    </source>
</reference>
<evidence type="ECO:0000256" key="8">
    <source>
        <dbReference type="SAM" id="MobiDB-lite"/>
    </source>
</evidence>
<feature type="region of interest" description="Disordered" evidence="8">
    <location>
        <begin position="28"/>
        <end position="65"/>
    </location>
</feature>